<proteinExistence type="predicted"/>
<feature type="region of interest" description="Disordered" evidence="1">
    <location>
        <begin position="1"/>
        <end position="39"/>
    </location>
</feature>
<comment type="caution">
    <text evidence="2">The sequence shown here is derived from an EMBL/GenBank/DDBJ whole genome shotgun (WGS) entry which is preliminary data.</text>
</comment>
<reference evidence="2 3" key="1">
    <citation type="submission" date="2024-04" db="EMBL/GenBank/DDBJ databases">
        <title>Phyllosticta paracitricarpa is synonymous to the EU quarantine fungus P. citricarpa based on phylogenomic analyses.</title>
        <authorList>
            <consortium name="Lawrence Berkeley National Laboratory"/>
            <person name="Van Ingen-Buijs V.A."/>
            <person name="Van Westerhoven A.C."/>
            <person name="Haridas S."/>
            <person name="Skiadas P."/>
            <person name="Martin F."/>
            <person name="Groenewald J.Z."/>
            <person name="Crous P.W."/>
            <person name="Seidl M.F."/>
        </authorList>
    </citation>
    <scope>NUCLEOTIDE SEQUENCE [LARGE SCALE GENOMIC DNA]</scope>
    <source>
        <strain evidence="2 3">CBS 123371</strain>
    </source>
</reference>
<dbReference type="Pfam" id="PF09495">
    <property type="entry name" value="DUF2462"/>
    <property type="match status" value="1"/>
</dbReference>
<feature type="region of interest" description="Disordered" evidence="1">
    <location>
        <begin position="69"/>
        <end position="92"/>
    </location>
</feature>
<gene>
    <name evidence="2" type="ORF">IWZ03DRAFT_416833</name>
</gene>
<evidence type="ECO:0000313" key="2">
    <source>
        <dbReference type="EMBL" id="KAK7514023.1"/>
    </source>
</evidence>
<organism evidence="2 3">
    <name type="scientific">Phyllosticta citriasiana</name>
    <dbReference type="NCBI Taxonomy" id="595635"/>
    <lineage>
        <taxon>Eukaryota</taxon>
        <taxon>Fungi</taxon>
        <taxon>Dikarya</taxon>
        <taxon>Ascomycota</taxon>
        <taxon>Pezizomycotina</taxon>
        <taxon>Dothideomycetes</taxon>
        <taxon>Dothideomycetes incertae sedis</taxon>
        <taxon>Botryosphaeriales</taxon>
        <taxon>Phyllostictaceae</taxon>
        <taxon>Phyllosticta</taxon>
    </lineage>
</organism>
<dbReference type="EMBL" id="JBBPHU010000009">
    <property type="protein sequence ID" value="KAK7514023.1"/>
    <property type="molecule type" value="Genomic_DNA"/>
</dbReference>
<dbReference type="InterPro" id="IPR019034">
    <property type="entry name" value="UPF0390"/>
</dbReference>
<name>A0ABR1KG49_9PEZI</name>
<dbReference type="Proteomes" id="UP001363622">
    <property type="component" value="Unassembled WGS sequence"/>
</dbReference>
<sequence>MAQGTIKQKAKPATTSAKGKKPTALKPRGTRQIAPKKQSLIAQKKLLKKHTGGLTALTEKSLAQRAGHLEILRGGKKDKDKEGGKEGAKGKK</sequence>
<keyword evidence="3" id="KW-1185">Reference proteome</keyword>
<evidence type="ECO:0000313" key="3">
    <source>
        <dbReference type="Proteomes" id="UP001363622"/>
    </source>
</evidence>
<evidence type="ECO:0000256" key="1">
    <source>
        <dbReference type="SAM" id="MobiDB-lite"/>
    </source>
</evidence>
<protein>
    <submittedName>
        <fullName evidence="2">Uncharacterized protein</fullName>
    </submittedName>
</protein>
<accession>A0ABR1KG49</accession>